<dbReference type="AlphaFoldDB" id="A0A8T1ZM53"/>
<evidence type="ECO:0000313" key="2">
    <source>
        <dbReference type="EMBL" id="KAG7559321.1"/>
    </source>
</evidence>
<dbReference type="EMBL" id="JAEFBK010000010">
    <property type="protein sequence ID" value="KAG7559321.1"/>
    <property type="molecule type" value="Genomic_DNA"/>
</dbReference>
<organism evidence="2 3">
    <name type="scientific">Arabidopsis thaliana x Arabidopsis arenosa</name>
    <dbReference type="NCBI Taxonomy" id="1240361"/>
    <lineage>
        <taxon>Eukaryota</taxon>
        <taxon>Viridiplantae</taxon>
        <taxon>Streptophyta</taxon>
        <taxon>Embryophyta</taxon>
        <taxon>Tracheophyta</taxon>
        <taxon>Spermatophyta</taxon>
        <taxon>Magnoliopsida</taxon>
        <taxon>eudicotyledons</taxon>
        <taxon>Gunneridae</taxon>
        <taxon>Pentapetalae</taxon>
        <taxon>rosids</taxon>
        <taxon>malvids</taxon>
        <taxon>Brassicales</taxon>
        <taxon>Brassicaceae</taxon>
        <taxon>Camelineae</taxon>
        <taxon>Arabidopsis</taxon>
    </lineage>
</organism>
<sequence length="164" mass="18974">EEHVLVYAHEGGEAGHKSLEYSGDEDSSTNNPKELYDAPRKLRSGRTTRAEKEQVTAMNNDNWSFKISGASKHLIVERKLGFHKRREHKQTNILADHDTTKYTFCKKMMIIFNDLTKDNSLPKLEPSTSNNNMKKLARLLRDDYPIHSKPRRKPPINNRAPDKF</sequence>
<keyword evidence="3" id="KW-1185">Reference proteome</keyword>
<proteinExistence type="predicted"/>
<gene>
    <name evidence="2" type="ORF">ISN45_Aa05g009170</name>
</gene>
<name>A0A8T1ZM53_9BRAS</name>
<evidence type="ECO:0000313" key="3">
    <source>
        <dbReference type="Proteomes" id="UP000694240"/>
    </source>
</evidence>
<reference evidence="2 3" key="1">
    <citation type="submission" date="2020-12" db="EMBL/GenBank/DDBJ databases">
        <title>Concerted genomic and epigenomic changes stabilize Arabidopsis allopolyploids.</title>
        <authorList>
            <person name="Chen Z."/>
        </authorList>
    </citation>
    <scope>NUCLEOTIDE SEQUENCE [LARGE SCALE GENOMIC DNA]</scope>
    <source>
        <strain evidence="2">Allo738</strain>
        <tissue evidence="2">Leaf</tissue>
    </source>
</reference>
<evidence type="ECO:0000256" key="1">
    <source>
        <dbReference type="SAM" id="MobiDB-lite"/>
    </source>
</evidence>
<dbReference type="Proteomes" id="UP000694240">
    <property type="component" value="Chromosome 10"/>
</dbReference>
<comment type="caution">
    <text evidence="2">The sequence shown here is derived from an EMBL/GenBank/DDBJ whole genome shotgun (WGS) entry which is preliminary data.</text>
</comment>
<feature type="region of interest" description="Disordered" evidence="1">
    <location>
        <begin position="1"/>
        <end position="48"/>
    </location>
</feature>
<feature type="region of interest" description="Disordered" evidence="1">
    <location>
        <begin position="142"/>
        <end position="164"/>
    </location>
</feature>
<feature type="non-terminal residue" evidence="2">
    <location>
        <position position="164"/>
    </location>
</feature>
<protein>
    <submittedName>
        <fullName evidence="2">Uncharacterized protein</fullName>
    </submittedName>
</protein>
<feature type="compositionally biased region" description="Basic and acidic residues" evidence="1">
    <location>
        <begin position="1"/>
        <end position="19"/>
    </location>
</feature>
<accession>A0A8T1ZM53</accession>